<evidence type="ECO:0000313" key="2">
    <source>
        <dbReference type="Proteomes" id="UP000253977"/>
    </source>
</evidence>
<reference evidence="1 2" key="1">
    <citation type="submission" date="2018-07" db="EMBL/GenBank/DDBJ databases">
        <title>Thalassococcus profundi sp. nov., a marine bacterium isolated from deep seawater of Okinawa Trough.</title>
        <authorList>
            <person name="Yu M."/>
        </authorList>
    </citation>
    <scope>NUCLEOTIDE SEQUENCE [LARGE SCALE GENOMIC DNA]</scope>
    <source>
        <strain evidence="1 2">WRAS1</strain>
    </source>
</reference>
<proteinExistence type="predicted"/>
<comment type="caution">
    <text evidence="1">The sequence shown here is derived from an EMBL/GenBank/DDBJ whole genome shotgun (WGS) entry which is preliminary data.</text>
</comment>
<accession>A0A369TSP7</accession>
<dbReference type="RefSeq" id="WP_114509556.1">
    <property type="nucleotide sequence ID" value="NZ_QPMK01000002.1"/>
</dbReference>
<protein>
    <submittedName>
        <fullName evidence="1">Translocase</fullName>
    </submittedName>
</protein>
<sequence>MARKQTRILALGTLGCALAIGYVMQFGFGLPGGGTSAAVKNVTVSGIVPTSSSVPKPPLDLQQLPKLPEPTVQLARVEAPAAPQTADLPKDDVGAGFDCAVDLMAEPAAGAMVSLTLTAPCNGSERVTFHHHGLMFTEVTQPDGTLMVDVPALTESAMFIASFGNGASAVGRAQVTSLPFYDRVAVQWKGDSGLQLHAREFSAEYFGEGHVWSAAAGDVSRAASGDGGFITTLGSGTSPDALRAEVYSFPAGTARRSGEIALTVEAEITAVNCTSDVEAQTLELHKGGDLRVRDLTLAMPDCDSVGDFLVLKNLVEDLTIASN</sequence>
<dbReference type="Proteomes" id="UP000253977">
    <property type="component" value="Unassembled WGS sequence"/>
</dbReference>
<organism evidence="1 2">
    <name type="scientific">Thalassococcus profundi</name>
    <dbReference type="NCBI Taxonomy" id="2282382"/>
    <lineage>
        <taxon>Bacteria</taxon>
        <taxon>Pseudomonadati</taxon>
        <taxon>Pseudomonadota</taxon>
        <taxon>Alphaproteobacteria</taxon>
        <taxon>Rhodobacterales</taxon>
        <taxon>Roseobacteraceae</taxon>
        <taxon>Thalassococcus</taxon>
    </lineage>
</organism>
<evidence type="ECO:0000313" key="1">
    <source>
        <dbReference type="EMBL" id="RDD67744.1"/>
    </source>
</evidence>
<name>A0A369TSP7_9RHOB</name>
<dbReference type="OrthoDB" id="7956241at2"/>
<dbReference type="EMBL" id="QPMK01000002">
    <property type="protein sequence ID" value="RDD67744.1"/>
    <property type="molecule type" value="Genomic_DNA"/>
</dbReference>
<keyword evidence="2" id="KW-1185">Reference proteome</keyword>
<dbReference type="AlphaFoldDB" id="A0A369TSP7"/>
<gene>
    <name evidence="1" type="ORF">DU478_03555</name>
</gene>